<evidence type="ECO:0000313" key="5">
    <source>
        <dbReference type="EMBL" id="KAK5065298.1"/>
    </source>
</evidence>
<dbReference type="GeneID" id="89969358"/>
<name>A0AAV9NWL4_9EURO</name>
<dbReference type="InterPro" id="IPR023631">
    <property type="entry name" value="Amidase_dom"/>
</dbReference>
<evidence type="ECO:0000313" key="6">
    <source>
        <dbReference type="Proteomes" id="UP001358417"/>
    </source>
</evidence>
<dbReference type="InterPro" id="IPR036928">
    <property type="entry name" value="AS_sf"/>
</dbReference>
<protein>
    <recommendedName>
        <fullName evidence="4">Amidase domain-containing protein</fullName>
    </recommendedName>
</protein>
<keyword evidence="2" id="KW-0378">Hydrolase</keyword>
<evidence type="ECO:0000256" key="3">
    <source>
        <dbReference type="PIRSR" id="PIRSR001221-1"/>
    </source>
</evidence>
<dbReference type="GO" id="GO:0016787">
    <property type="term" value="F:hydrolase activity"/>
    <property type="evidence" value="ECO:0007669"/>
    <property type="project" value="UniProtKB-KW"/>
</dbReference>
<proteinExistence type="inferred from homology"/>
<feature type="active site" description="Charge relay system" evidence="3">
    <location>
        <position position="165"/>
    </location>
</feature>
<keyword evidence="6" id="KW-1185">Reference proteome</keyword>
<evidence type="ECO:0000256" key="2">
    <source>
        <dbReference type="ARBA" id="ARBA00022801"/>
    </source>
</evidence>
<feature type="domain" description="Amidase" evidence="4">
    <location>
        <begin position="91"/>
        <end position="489"/>
    </location>
</feature>
<dbReference type="Proteomes" id="UP001358417">
    <property type="component" value="Unassembled WGS sequence"/>
</dbReference>
<dbReference type="SUPFAM" id="SSF75304">
    <property type="entry name" value="Amidase signature (AS) enzymes"/>
    <property type="match status" value="1"/>
</dbReference>
<dbReference type="EMBL" id="JAVRRD010000001">
    <property type="protein sequence ID" value="KAK5065298.1"/>
    <property type="molecule type" value="Genomic_DNA"/>
</dbReference>
<comment type="similarity">
    <text evidence="1">Belongs to the amidase family.</text>
</comment>
<dbReference type="PANTHER" id="PTHR46072">
    <property type="entry name" value="AMIDASE-RELATED-RELATED"/>
    <property type="match status" value="1"/>
</dbReference>
<dbReference type="Pfam" id="PF01425">
    <property type="entry name" value="Amidase"/>
    <property type="match status" value="1"/>
</dbReference>
<comment type="caution">
    <text evidence="5">The sequence shown here is derived from an EMBL/GenBank/DDBJ whole genome shotgun (WGS) entry which is preliminary data.</text>
</comment>
<evidence type="ECO:0000256" key="1">
    <source>
        <dbReference type="ARBA" id="ARBA00009199"/>
    </source>
</evidence>
<dbReference type="Gene3D" id="3.90.1300.10">
    <property type="entry name" value="Amidase signature (AS) domain"/>
    <property type="match status" value="1"/>
</dbReference>
<organism evidence="5 6">
    <name type="scientific">Exophiala bonariae</name>
    <dbReference type="NCBI Taxonomy" id="1690606"/>
    <lineage>
        <taxon>Eukaryota</taxon>
        <taxon>Fungi</taxon>
        <taxon>Dikarya</taxon>
        <taxon>Ascomycota</taxon>
        <taxon>Pezizomycotina</taxon>
        <taxon>Eurotiomycetes</taxon>
        <taxon>Chaetothyriomycetidae</taxon>
        <taxon>Chaetothyriales</taxon>
        <taxon>Herpotrichiellaceae</taxon>
        <taxon>Exophiala</taxon>
    </lineage>
</organism>
<gene>
    <name evidence="5" type="ORF">LTR84_001136</name>
</gene>
<evidence type="ECO:0000259" key="4">
    <source>
        <dbReference type="Pfam" id="PF01425"/>
    </source>
</evidence>
<reference evidence="5 6" key="1">
    <citation type="submission" date="2023-08" db="EMBL/GenBank/DDBJ databases">
        <title>Black Yeasts Isolated from many extreme environments.</title>
        <authorList>
            <person name="Coleine C."/>
            <person name="Stajich J.E."/>
            <person name="Selbmann L."/>
        </authorList>
    </citation>
    <scope>NUCLEOTIDE SEQUENCE [LARGE SCALE GENOMIC DNA]</scope>
    <source>
        <strain evidence="5 6">CCFEE 5792</strain>
    </source>
</reference>
<dbReference type="PIRSF" id="PIRSF001221">
    <property type="entry name" value="Amidase_fungi"/>
    <property type="match status" value="1"/>
</dbReference>
<feature type="active site" description="Acyl-ester intermediate" evidence="3">
    <location>
        <position position="189"/>
    </location>
</feature>
<dbReference type="AlphaFoldDB" id="A0AAV9NWL4"/>
<dbReference type="RefSeq" id="XP_064712622.1">
    <property type="nucleotide sequence ID" value="XM_064844762.1"/>
</dbReference>
<accession>A0AAV9NWL4</accession>
<sequence>MDWHKVAVKAQSRALDAIPQSWRLPSEVLPTQPKISVIDIPRTCGLLSARQLEITELTATELLAQIAAGKVSSVEATEAFCTRAAIAHQLDQYNVKGEVSTLGYMINHDNVATEDAAIVRTIRNSGAVIFGKTTMPQTGMAVETTSKLWGTTKNPYNAQLVSGGSSGGDGALVAMKGCPVCPSSDIGGSIRVPAAFNGLYSIRPSGDRISKTGVIATLGGQISIKTSCGPVCHSLADVKLLAKVVNAWPEMQFEPGVVPMPWRELSPPTRKLSFGLLDFDGVCMPHPPIIRGLKETASKLIAAGHEVVPVQLPFDCWRVALTTWGIYFQTGAVELKERLAAGGEEMLPSLAYHLKAFDIKPLSAAEAFALNRDMMEYKTLMSTYWNLSPGSSRPLDGIIAPVHPSASYPHNFPSWWGYTSLWNILDYPSLTLPLKGFKISPEVDAKDMNYRPLDNPFDKPTYDMYDPQTFQAQPVCIQLVGRPFQDEEITAVAEVVDAVVNG</sequence>
<feature type="active site" description="Charge relay system" evidence="3">
    <location>
        <position position="96"/>
    </location>
</feature>